<comment type="caution">
    <text evidence="2">The sequence shown here is derived from an EMBL/GenBank/DDBJ whole genome shotgun (WGS) entry which is preliminary data.</text>
</comment>
<evidence type="ECO:0000259" key="1">
    <source>
        <dbReference type="Pfam" id="PF05598"/>
    </source>
</evidence>
<protein>
    <recommendedName>
        <fullName evidence="1">Transposase InsH N-terminal domain-containing protein</fullName>
    </recommendedName>
</protein>
<reference evidence="2 3" key="1">
    <citation type="submission" date="2020-02" db="EMBL/GenBank/DDBJ databases">
        <authorList>
            <person name="Hogendoorn C."/>
        </authorList>
    </citation>
    <scope>NUCLEOTIDE SEQUENCE [LARGE SCALE GENOMIC DNA]</scope>
    <source>
        <strain evidence="2">METHB21</strain>
    </source>
</reference>
<evidence type="ECO:0000313" key="2">
    <source>
        <dbReference type="EMBL" id="CAA9890497.1"/>
    </source>
</evidence>
<evidence type="ECO:0000313" key="3">
    <source>
        <dbReference type="Proteomes" id="UP000494216"/>
    </source>
</evidence>
<keyword evidence="3" id="KW-1185">Reference proteome</keyword>
<sequence length="49" mass="5778">MKAVYPIRDQFNFMRFSGLQLEDQVPDSKAVWTFRDAIKGTSLWPRRSS</sequence>
<dbReference type="Proteomes" id="UP000494216">
    <property type="component" value="Unassembled WGS sequence"/>
</dbReference>
<gene>
    <name evidence="2" type="ORF">METHB2_230019</name>
</gene>
<name>A0A8S0XFL8_9GAMM</name>
<dbReference type="InterPro" id="IPR008490">
    <property type="entry name" value="Transposase_InsH_N"/>
</dbReference>
<dbReference type="RefSeq" id="WP_174625421.1">
    <property type="nucleotide sequence ID" value="NZ_CADCXN010000051.1"/>
</dbReference>
<proteinExistence type="predicted"/>
<dbReference type="AlphaFoldDB" id="A0A8S0XFL8"/>
<accession>A0A8S0XFL8</accession>
<feature type="domain" description="Transposase InsH N-terminal" evidence="1">
    <location>
        <begin position="3"/>
        <end position="36"/>
    </location>
</feature>
<organism evidence="2 3">
    <name type="scientific">Candidatus Methylobacter favarea</name>
    <dbReference type="NCBI Taxonomy" id="2707345"/>
    <lineage>
        <taxon>Bacteria</taxon>
        <taxon>Pseudomonadati</taxon>
        <taxon>Pseudomonadota</taxon>
        <taxon>Gammaproteobacteria</taxon>
        <taxon>Methylococcales</taxon>
        <taxon>Methylococcaceae</taxon>
        <taxon>Methylobacter</taxon>
    </lineage>
</organism>
<dbReference type="EMBL" id="CADCXN010000051">
    <property type="protein sequence ID" value="CAA9890497.1"/>
    <property type="molecule type" value="Genomic_DNA"/>
</dbReference>
<dbReference type="Pfam" id="PF05598">
    <property type="entry name" value="DUF772"/>
    <property type="match status" value="1"/>
</dbReference>